<accession>A0ABN6PR55</accession>
<feature type="compositionally biased region" description="Low complexity" evidence="3">
    <location>
        <begin position="526"/>
        <end position="539"/>
    </location>
</feature>
<dbReference type="SUPFAM" id="SSF56801">
    <property type="entry name" value="Acetyl-CoA synthetase-like"/>
    <property type="match status" value="1"/>
</dbReference>
<evidence type="ECO:0000259" key="4">
    <source>
        <dbReference type="Pfam" id="PF00501"/>
    </source>
</evidence>
<dbReference type="InterPro" id="IPR042099">
    <property type="entry name" value="ANL_N_sf"/>
</dbReference>
<dbReference type="Gene3D" id="3.40.50.12780">
    <property type="entry name" value="N-terminal domain of ligase-like"/>
    <property type="match status" value="1"/>
</dbReference>
<dbReference type="RefSeq" id="WP_251969818.1">
    <property type="nucleotide sequence ID" value="NZ_AP025730.1"/>
</dbReference>
<evidence type="ECO:0000259" key="5">
    <source>
        <dbReference type="Pfam" id="PF13193"/>
    </source>
</evidence>
<gene>
    <name evidence="6" type="ORF">CATMQ487_35230</name>
</gene>
<organism evidence="6 7">
    <name type="scientific">Sphaerotilus microaerophilus</name>
    <dbReference type="NCBI Taxonomy" id="2914710"/>
    <lineage>
        <taxon>Bacteria</taxon>
        <taxon>Pseudomonadati</taxon>
        <taxon>Pseudomonadota</taxon>
        <taxon>Betaproteobacteria</taxon>
        <taxon>Burkholderiales</taxon>
        <taxon>Sphaerotilaceae</taxon>
        <taxon>Sphaerotilus</taxon>
    </lineage>
</organism>
<sequence length="552" mass="60349">MNHLLTVADAVATHARLHPHKIGARDSRRALTFAQWHDRATRLANGLRAQGLDKGDRVALLAYNCVEWMELYTALARAGLVAVPINFRLTAPEIAYIASHSEARAFIVQDELVERVAPIRAELAAIDAGGWIHFGAADGAQTPAGWQSYEALIAAASDLEPAVQVLPGDMSALMYTSGTTGKPKGAMRSHEGSTLIALATALEMRFTRDDTALLVMPMCHANSLYFSHTFTHLGATCVIDDRRSFDPEALLATLAREKVTFTSLVPTHYIMMLALPPAVKAQYDVSAVEKLMISSAPARRDTKLAILDFFRNGKLHELYGSTEAGWVTLLRPEEQLERLGTVGREWAGSGAIRLLDADGQEVPDGEVGELFSRTAYVFDGYWKNPEKTAEAFRGEWCSVGDMARRDADGYITLVDRKSNMIISGGENVYPSEVESILGAHPAIQDVAVIGVPHDKWGEAVEAVAVLHAGQPLDERELLDWCRSRMAGFKRPQAIRFVADADMPRTATGKILHRVLRDRLISLATQATQSTQTTQTAQTTEVARAPQTARVEA</sequence>
<dbReference type="PANTHER" id="PTHR43201:SF5">
    <property type="entry name" value="MEDIUM-CHAIN ACYL-COA LIGASE ACSF2, MITOCHONDRIAL"/>
    <property type="match status" value="1"/>
</dbReference>
<keyword evidence="2 6" id="KW-0436">Ligase</keyword>
<evidence type="ECO:0000313" key="7">
    <source>
        <dbReference type="Proteomes" id="UP001057498"/>
    </source>
</evidence>
<feature type="domain" description="AMP-binding enzyme C-terminal" evidence="5">
    <location>
        <begin position="432"/>
        <end position="509"/>
    </location>
</feature>
<feature type="domain" description="AMP-dependent synthetase/ligase" evidence="4">
    <location>
        <begin position="13"/>
        <end position="382"/>
    </location>
</feature>
<keyword evidence="7" id="KW-1185">Reference proteome</keyword>
<dbReference type="Gene3D" id="3.30.300.30">
    <property type="match status" value="1"/>
</dbReference>
<dbReference type="Proteomes" id="UP001057498">
    <property type="component" value="Chromosome"/>
</dbReference>
<protein>
    <submittedName>
        <fullName evidence="6">Long-chain-fatty-acid--CoA ligase</fullName>
    </submittedName>
</protein>
<reference evidence="6" key="1">
    <citation type="submission" date="2022-04" db="EMBL/GenBank/DDBJ databases">
        <title>Whole genome sequence of Sphaerotilus sp. FB-5.</title>
        <authorList>
            <person name="Takeda M."/>
            <person name="Narihara S."/>
            <person name="Akimoto M."/>
            <person name="Akimoto R."/>
            <person name="Nishiyashiki S."/>
            <person name="Murakami T."/>
        </authorList>
    </citation>
    <scope>NUCLEOTIDE SEQUENCE</scope>
    <source>
        <strain evidence="6">FB-5</strain>
    </source>
</reference>
<dbReference type="InterPro" id="IPR045851">
    <property type="entry name" value="AMP-bd_C_sf"/>
</dbReference>
<dbReference type="EMBL" id="AP025730">
    <property type="protein sequence ID" value="BDI06553.1"/>
    <property type="molecule type" value="Genomic_DNA"/>
</dbReference>
<dbReference type="GO" id="GO:0016874">
    <property type="term" value="F:ligase activity"/>
    <property type="evidence" value="ECO:0007669"/>
    <property type="project" value="UniProtKB-KW"/>
</dbReference>
<feature type="region of interest" description="Disordered" evidence="3">
    <location>
        <begin position="526"/>
        <end position="552"/>
    </location>
</feature>
<proteinExistence type="inferred from homology"/>
<dbReference type="InterPro" id="IPR000873">
    <property type="entry name" value="AMP-dep_synth/lig_dom"/>
</dbReference>
<comment type="similarity">
    <text evidence="1">Belongs to the ATP-dependent AMP-binding enzyme family.</text>
</comment>
<evidence type="ECO:0000256" key="2">
    <source>
        <dbReference type="ARBA" id="ARBA00022598"/>
    </source>
</evidence>
<evidence type="ECO:0000313" key="6">
    <source>
        <dbReference type="EMBL" id="BDI06553.1"/>
    </source>
</evidence>
<dbReference type="PROSITE" id="PS00455">
    <property type="entry name" value="AMP_BINDING"/>
    <property type="match status" value="1"/>
</dbReference>
<dbReference type="InterPro" id="IPR025110">
    <property type="entry name" value="AMP-bd_C"/>
</dbReference>
<name>A0ABN6PR55_9BURK</name>
<evidence type="ECO:0000256" key="1">
    <source>
        <dbReference type="ARBA" id="ARBA00006432"/>
    </source>
</evidence>
<dbReference type="InterPro" id="IPR020845">
    <property type="entry name" value="AMP-binding_CS"/>
</dbReference>
<dbReference type="Pfam" id="PF00501">
    <property type="entry name" value="AMP-binding"/>
    <property type="match status" value="1"/>
</dbReference>
<dbReference type="Pfam" id="PF13193">
    <property type="entry name" value="AMP-binding_C"/>
    <property type="match status" value="1"/>
</dbReference>
<dbReference type="PANTHER" id="PTHR43201">
    <property type="entry name" value="ACYL-COA SYNTHETASE"/>
    <property type="match status" value="1"/>
</dbReference>
<evidence type="ECO:0000256" key="3">
    <source>
        <dbReference type="SAM" id="MobiDB-lite"/>
    </source>
</evidence>